<dbReference type="CDD" id="cd06170">
    <property type="entry name" value="LuxR_C_like"/>
    <property type="match status" value="1"/>
</dbReference>
<dbReference type="GO" id="GO:0003677">
    <property type="term" value="F:DNA binding"/>
    <property type="evidence" value="ECO:0007669"/>
    <property type="project" value="UniProtKB-KW"/>
</dbReference>
<evidence type="ECO:0000313" key="5">
    <source>
        <dbReference type="EMBL" id="GLL13660.1"/>
    </source>
</evidence>
<dbReference type="PROSITE" id="PS50043">
    <property type="entry name" value="HTH_LUXR_2"/>
    <property type="match status" value="1"/>
</dbReference>
<accession>A0A9W6NXN5</accession>
<dbReference type="Proteomes" id="UP001143463">
    <property type="component" value="Unassembled WGS sequence"/>
</dbReference>
<evidence type="ECO:0000256" key="2">
    <source>
        <dbReference type="ARBA" id="ARBA00023125"/>
    </source>
</evidence>
<gene>
    <name evidence="5" type="ORF">GCM10017577_48040</name>
</gene>
<reference evidence="5" key="2">
    <citation type="submission" date="2023-01" db="EMBL/GenBank/DDBJ databases">
        <authorList>
            <person name="Sun Q."/>
            <person name="Evtushenko L."/>
        </authorList>
    </citation>
    <scope>NUCLEOTIDE SEQUENCE</scope>
    <source>
        <strain evidence="5">VKM Ac-1069</strain>
    </source>
</reference>
<evidence type="ECO:0000256" key="3">
    <source>
        <dbReference type="ARBA" id="ARBA00023163"/>
    </source>
</evidence>
<dbReference type="InterPro" id="IPR000792">
    <property type="entry name" value="Tscrpt_reg_LuxR_C"/>
</dbReference>
<name>A0A9W6NXN5_9PSEU</name>
<evidence type="ECO:0000256" key="1">
    <source>
        <dbReference type="ARBA" id="ARBA00023015"/>
    </source>
</evidence>
<keyword evidence="2" id="KW-0238">DNA-binding</keyword>
<dbReference type="AlphaFoldDB" id="A0A9W6NXN5"/>
<evidence type="ECO:0000313" key="6">
    <source>
        <dbReference type="Proteomes" id="UP001143463"/>
    </source>
</evidence>
<dbReference type="SMART" id="SM00421">
    <property type="entry name" value="HTH_LUXR"/>
    <property type="match status" value="1"/>
</dbReference>
<dbReference type="EMBL" id="BSFQ01000023">
    <property type="protein sequence ID" value="GLL13660.1"/>
    <property type="molecule type" value="Genomic_DNA"/>
</dbReference>
<feature type="domain" description="HTH luxR-type" evidence="4">
    <location>
        <begin position="144"/>
        <end position="209"/>
    </location>
</feature>
<dbReference type="SUPFAM" id="SSF46894">
    <property type="entry name" value="C-terminal effector domain of the bipartite response regulators"/>
    <property type="match status" value="1"/>
</dbReference>
<keyword evidence="1" id="KW-0805">Transcription regulation</keyword>
<dbReference type="InterPro" id="IPR036388">
    <property type="entry name" value="WH-like_DNA-bd_sf"/>
</dbReference>
<keyword evidence="6" id="KW-1185">Reference proteome</keyword>
<comment type="caution">
    <text evidence="5">The sequence shown here is derived from an EMBL/GenBank/DDBJ whole genome shotgun (WGS) entry which is preliminary data.</text>
</comment>
<sequence length="216" mass="22317">MSGPVDEAEAYRVAFGLAAAAQQPSWSAAAATVLEELGTHLPTAAAALVALAGAADLSRRLLTLLECGGVEGPAAVVGPDATVVPVPGRPGPPGLDDELAARIVRWRRTRPDPPQARFLAPAPAGWVPLQLVAVEDGTLVATRPSDAAHGLSYREAEVLTLLADGLANATIARRLGISARTTAHHVEHVLGKLQVDCRVSAARLAVEQGLRLLPEA</sequence>
<proteinExistence type="predicted"/>
<dbReference type="GO" id="GO:0006355">
    <property type="term" value="P:regulation of DNA-templated transcription"/>
    <property type="evidence" value="ECO:0007669"/>
    <property type="project" value="InterPro"/>
</dbReference>
<organism evidence="5 6">
    <name type="scientific">Pseudonocardia halophobica</name>
    <dbReference type="NCBI Taxonomy" id="29401"/>
    <lineage>
        <taxon>Bacteria</taxon>
        <taxon>Bacillati</taxon>
        <taxon>Actinomycetota</taxon>
        <taxon>Actinomycetes</taxon>
        <taxon>Pseudonocardiales</taxon>
        <taxon>Pseudonocardiaceae</taxon>
        <taxon>Pseudonocardia</taxon>
    </lineage>
</organism>
<protein>
    <recommendedName>
        <fullName evidence="4">HTH luxR-type domain-containing protein</fullName>
    </recommendedName>
</protein>
<dbReference type="PANTHER" id="PTHR44688:SF25">
    <property type="entry name" value="HTH LUXR-TYPE DOMAIN-CONTAINING PROTEIN"/>
    <property type="match status" value="1"/>
</dbReference>
<dbReference type="InterPro" id="IPR016032">
    <property type="entry name" value="Sig_transdc_resp-reg_C-effctor"/>
</dbReference>
<keyword evidence="3" id="KW-0804">Transcription</keyword>
<dbReference type="PANTHER" id="PTHR44688">
    <property type="entry name" value="DNA-BINDING TRANSCRIPTIONAL ACTIVATOR DEVR_DOSR"/>
    <property type="match status" value="1"/>
</dbReference>
<reference evidence="5" key="1">
    <citation type="journal article" date="2014" name="Int. J. Syst. Evol. Microbiol.">
        <title>Complete genome sequence of Corynebacterium casei LMG S-19264T (=DSM 44701T), isolated from a smear-ripened cheese.</title>
        <authorList>
            <consortium name="US DOE Joint Genome Institute (JGI-PGF)"/>
            <person name="Walter F."/>
            <person name="Albersmeier A."/>
            <person name="Kalinowski J."/>
            <person name="Ruckert C."/>
        </authorList>
    </citation>
    <scope>NUCLEOTIDE SEQUENCE</scope>
    <source>
        <strain evidence="5">VKM Ac-1069</strain>
    </source>
</reference>
<evidence type="ECO:0000259" key="4">
    <source>
        <dbReference type="PROSITE" id="PS50043"/>
    </source>
</evidence>
<dbReference type="PRINTS" id="PR00038">
    <property type="entry name" value="HTHLUXR"/>
</dbReference>
<dbReference type="Gene3D" id="1.10.10.10">
    <property type="entry name" value="Winged helix-like DNA-binding domain superfamily/Winged helix DNA-binding domain"/>
    <property type="match status" value="1"/>
</dbReference>
<dbReference type="RefSeq" id="WP_051737877.1">
    <property type="nucleotide sequence ID" value="NZ_BAAAUZ010000040.1"/>
</dbReference>
<dbReference type="Pfam" id="PF00196">
    <property type="entry name" value="GerE"/>
    <property type="match status" value="1"/>
</dbReference>